<gene>
    <name evidence="1" type="ORF">C4B59_07490</name>
</gene>
<dbReference type="EMBL" id="PQXF01000011">
    <property type="protein sequence ID" value="PXF60822.1"/>
    <property type="molecule type" value="Genomic_DNA"/>
</dbReference>
<comment type="caution">
    <text evidence="1">The sequence shown here is derived from an EMBL/GenBank/DDBJ whole genome shotgun (WGS) entry which is preliminary data.</text>
</comment>
<accession>A0AC61L308</accession>
<organism evidence="1 2">
    <name type="scientific">Candidatus Methanogaster sp</name>
    <dbReference type="NCBI Taxonomy" id="3386292"/>
    <lineage>
        <taxon>Archaea</taxon>
        <taxon>Methanobacteriati</taxon>
        <taxon>Methanobacteriota</taxon>
        <taxon>Stenosarchaea group</taxon>
        <taxon>Methanomicrobia</taxon>
        <taxon>Methanosarcinales</taxon>
        <taxon>ANME-2 cluster</taxon>
        <taxon>Candidatus Methanogasteraceae</taxon>
        <taxon>Candidatus Methanogaster</taxon>
    </lineage>
</organism>
<proteinExistence type="predicted"/>
<evidence type="ECO:0000313" key="1">
    <source>
        <dbReference type="EMBL" id="PXF60822.1"/>
    </source>
</evidence>
<reference evidence="1" key="1">
    <citation type="submission" date="2018-01" db="EMBL/GenBank/DDBJ databases">
        <authorList>
            <person name="Krukenberg V."/>
        </authorList>
    </citation>
    <scope>NUCLEOTIDE SEQUENCE</scope>
    <source>
        <strain evidence="1">E20ANME2</strain>
    </source>
</reference>
<protein>
    <submittedName>
        <fullName evidence="1">Uncharacterized protein</fullName>
    </submittedName>
</protein>
<sequence>MLGSIGFEPILVILPEHVYVELPVGAGEKTLPMDPTAPSAAFGTLPAGMVEHFKEKYGLDVPEYLRISIADHLIVTAKKQVVTTKTPLAMAMYLEKKAAESFGERDYQASEQRFTKAAKMYRDAGIHAASNESREGFFASSNFCMGWAHLTRVMHLVSDRKHDNLHLLQSEIDQATSCFGTCKPYFEEHGAAGVAKEVGALEGIFSGHQETLLADFLMHNGDRDAAFRHYAKAGAMYEVAKAKTELTGIRAHVEQALSSLPRRDGVPQASEGVVERAEMPTHEVGDQENLSERFDISPEDLGRIQERLAGVTGERLRKEFLTLSIKTGIPTGVLEAIHSRAVEILLKVDHPHPLDRYDNAVRVHPDVMERLGLQRIDRARIVFGERGILGRFSRWMTMVMVVTSRA</sequence>
<name>A0AC61L308_9EURY</name>
<evidence type="ECO:0000313" key="2">
    <source>
        <dbReference type="Proteomes" id="UP000248329"/>
    </source>
</evidence>
<dbReference type="Proteomes" id="UP000248329">
    <property type="component" value="Unassembled WGS sequence"/>
</dbReference>